<reference evidence="2 3" key="1">
    <citation type="submission" date="2023-07" db="EMBL/GenBank/DDBJ databases">
        <title>Sorghum-associated microbial communities from plants grown in Nebraska, USA.</title>
        <authorList>
            <person name="Schachtman D."/>
        </authorList>
    </citation>
    <scope>NUCLEOTIDE SEQUENCE [LARGE SCALE GENOMIC DNA]</scope>
    <source>
        <strain evidence="2 3">4249</strain>
    </source>
</reference>
<protein>
    <recommendedName>
        <fullName evidence="4">Methyl-accepting chemotaxis protein</fullName>
    </recommendedName>
</protein>
<evidence type="ECO:0000313" key="2">
    <source>
        <dbReference type="EMBL" id="MDR7153205.1"/>
    </source>
</evidence>
<feature type="compositionally biased region" description="Low complexity" evidence="1">
    <location>
        <begin position="50"/>
        <end position="75"/>
    </location>
</feature>
<gene>
    <name evidence="2" type="ORF">J2W49_005185</name>
</gene>
<dbReference type="EMBL" id="JAVDWU010000025">
    <property type="protein sequence ID" value="MDR7153205.1"/>
    <property type="molecule type" value="Genomic_DNA"/>
</dbReference>
<name>A0ABU1WV65_9BURK</name>
<accession>A0ABU1WV65</accession>
<keyword evidence="3" id="KW-1185">Reference proteome</keyword>
<dbReference type="Proteomes" id="UP001265700">
    <property type="component" value="Unassembled WGS sequence"/>
</dbReference>
<organism evidence="2 3">
    <name type="scientific">Hydrogenophaga palleronii</name>
    <dbReference type="NCBI Taxonomy" id="65655"/>
    <lineage>
        <taxon>Bacteria</taxon>
        <taxon>Pseudomonadati</taxon>
        <taxon>Pseudomonadota</taxon>
        <taxon>Betaproteobacteria</taxon>
        <taxon>Burkholderiales</taxon>
        <taxon>Comamonadaceae</taxon>
        <taxon>Hydrogenophaga</taxon>
    </lineage>
</organism>
<proteinExistence type="predicted"/>
<evidence type="ECO:0008006" key="4">
    <source>
        <dbReference type="Google" id="ProtNLM"/>
    </source>
</evidence>
<feature type="region of interest" description="Disordered" evidence="1">
    <location>
        <begin position="40"/>
        <end position="106"/>
    </location>
</feature>
<evidence type="ECO:0000313" key="3">
    <source>
        <dbReference type="Proteomes" id="UP001265700"/>
    </source>
</evidence>
<sequence>QQNAALVEESAAAAESLKDQAQRLAQVIQIFKLDASAQAALSSPARRASKPQAAASLPAPKAKPALAAPKVVHAPSAPAAPELKRPQPTGTPVRTAAGAEGDWESF</sequence>
<feature type="non-terminal residue" evidence="2">
    <location>
        <position position="1"/>
    </location>
</feature>
<comment type="caution">
    <text evidence="2">The sequence shown here is derived from an EMBL/GenBank/DDBJ whole genome shotgun (WGS) entry which is preliminary data.</text>
</comment>
<evidence type="ECO:0000256" key="1">
    <source>
        <dbReference type="SAM" id="MobiDB-lite"/>
    </source>
</evidence>